<sequence length="252" mass="28475">MAKCIHCGDDESVEIHEVYGYRDFLLDTCCESFHKDVVDFLNKDPKTAAKWLMGLSDGILLQMQQPKLRRVIDDGLGSLMLDWNLTLVPVEQRTAKEFVKRHHRHCPPPAGWRFGAGVSNGNGNLIGVIMVGRPVARTLNQNEILEVNRLCVRDDIPQGLVWNACSLLYGWASKQARQRGFKKIITYVLESESGTTLRAAGWVPELKTSGGSWNRKTRQRVDKTTTQPKIRWTAPWCQDQFTLQPENLGATA</sequence>
<dbReference type="InterPro" id="IPR057895">
    <property type="entry name" value="Mom"/>
</dbReference>
<gene>
    <name evidence="1" type="ORF">BLL52_4128</name>
</gene>
<organism evidence="1 2">
    <name type="scientific">Rhodoferax antarcticus ANT.BR</name>
    <dbReference type="NCBI Taxonomy" id="1111071"/>
    <lineage>
        <taxon>Bacteria</taxon>
        <taxon>Pseudomonadati</taxon>
        <taxon>Pseudomonadota</taxon>
        <taxon>Betaproteobacteria</taxon>
        <taxon>Burkholderiales</taxon>
        <taxon>Comamonadaceae</taxon>
        <taxon>Rhodoferax</taxon>
    </lineage>
</organism>
<dbReference type="EMBL" id="MSYM01000020">
    <property type="protein sequence ID" value="OLP04585.1"/>
    <property type="molecule type" value="Genomic_DNA"/>
</dbReference>
<name>A0A1Q8Y983_9BURK</name>
<evidence type="ECO:0000313" key="1">
    <source>
        <dbReference type="EMBL" id="OLP04585.1"/>
    </source>
</evidence>
<protein>
    <submittedName>
        <fullName evidence="1">Uncharacterized protein</fullName>
    </submittedName>
</protein>
<keyword evidence="2" id="KW-1185">Reference proteome</keyword>
<dbReference type="AlphaFoldDB" id="A0A1Q8Y983"/>
<comment type="caution">
    <text evidence="1">The sequence shown here is derived from an EMBL/GenBank/DDBJ whole genome shotgun (WGS) entry which is preliminary data.</text>
</comment>
<dbReference type="RefSeq" id="WP_083634082.1">
    <property type="nucleotide sequence ID" value="NZ_MSYM01000020.1"/>
</dbReference>
<dbReference type="Pfam" id="PF25680">
    <property type="entry name" value="Mom"/>
    <property type="match status" value="1"/>
</dbReference>
<accession>A0A1Q8Y983</accession>
<evidence type="ECO:0000313" key="2">
    <source>
        <dbReference type="Proteomes" id="UP000185911"/>
    </source>
</evidence>
<dbReference type="InterPro" id="IPR053780">
    <property type="entry name" value="Gp66-like"/>
</dbReference>
<dbReference type="NCBIfam" id="NF045478">
    <property type="entry name" value="XF1762_fam"/>
    <property type="match status" value="1"/>
</dbReference>
<reference evidence="1 2" key="1">
    <citation type="submission" date="2017-01" db="EMBL/GenBank/DDBJ databases">
        <title>Genome sequence of Rhodoferax antarcticus ANT.BR, a psychrophilic purple nonsulfur bacterium from an Antarctic microbial mat.</title>
        <authorList>
            <person name="Baker J."/>
            <person name="Riester C."/>
            <person name="Skinner B."/>
            <person name="Newell A."/>
            <person name="Swingley W."/>
            <person name="Madigan M."/>
            <person name="Jung D."/>
            <person name="Asao M."/>
            <person name="Chen M."/>
            <person name="Loughlin P."/>
            <person name="Pan H."/>
            <person name="Lin S."/>
            <person name="Li N."/>
            <person name="Shaw J."/>
            <person name="Prado M."/>
            <person name="Sherman C."/>
            <person name="Li X."/>
            <person name="Tang J."/>
            <person name="Blankenship R."/>
            <person name="Zhao T."/>
            <person name="Touchman J."/>
            <person name="Sattley M."/>
        </authorList>
    </citation>
    <scope>NUCLEOTIDE SEQUENCE [LARGE SCALE GENOMIC DNA]</scope>
    <source>
        <strain evidence="1 2">ANT.BR</strain>
    </source>
</reference>
<dbReference type="Proteomes" id="UP000185911">
    <property type="component" value="Unassembled WGS sequence"/>
</dbReference>
<proteinExistence type="predicted"/>